<proteinExistence type="predicted"/>
<accession>A0A0J8B8G2</accession>
<protein>
    <submittedName>
        <fullName evidence="2">Uncharacterized protein</fullName>
    </submittedName>
</protein>
<dbReference type="Proteomes" id="UP000035740">
    <property type="component" value="Unassembled WGS sequence"/>
</dbReference>
<feature type="compositionally biased region" description="Basic and acidic residues" evidence="1">
    <location>
        <begin position="46"/>
        <end position="57"/>
    </location>
</feature>
<name>A0A0J8B8G2_BETVV</name>
<reference evidence="2 3" key="1">
    <citation type="journal article" date="2014" name="Nature">
        <title>The genome of the recently domesticated crop plant sugar beet (Beta vulgaris).</title>
        <authorList>
            <person name="Dohm J.C."/>
            <person name="Minoche A.E."/>
            <person name="Holtgrawe D."/>
            <person name="Capella-Gutierrez S."/>
            <person name="Zakrzewski F."/>
            <person name="Tafer H."/>
            <person name="Rupp O."/>
            <person name="Sorensen T.R."/>
            <person name="Stracke R."/>
            <person name="Reinhardt R."/>
            <person name="Goesmann A."/>
            <person name="Kraft T."/>
            <person name="Schulz B."/>
            <person name="Stadler P.F."/>
            <person name="Schmidt T."/>
            <person name="Gabaldon T."/>
            <person name="Lehrach H."/>
            <person name="Weisshaar B."/>
            <person name="Himmelbauer H."/>
        </authorList>
    </citation>
    <scope>NUCLEOTIDE SEQUENCE [LARGE SCALE GENOMIC DNA]</scope>
    <source>
        <tissue evidence="2">Taproot</tissue>
    </source>
</reference>
<dbReference type="Gramene" id="KMS96263">
    <property type="protein sequence ID" value="KMS96263"/>
    <property type="gene ID" value="BVRB_000700"/>
</dbReference>
<organism evidence="2 3">
    <name type="scientific">Beta vulgaris subsp. vulgaris</name>
    <name type="common">Beet</name>
    <dbReference type="NCBI Taxonomy" id="3555"/>
    <lineage>
        <taxon>Eukaryota</taxon>
        <taxon>Viridiplantae</taxon>
        <taxon>Streptophyta</taxon>
        <taxon>Embryophyta</taxon>
        <taxon>Tracheophyta</taxon>
        <taxon>Spermatophyta</taxon>
        <taxon>Magnoliopsida</taxon>
        <taxon>eudicotyledons</taxon>
        <taxon>Gunneridae</taxon>
        <taxon>Pentapetalae</taxon>
        <taxon>Caryophyllales</taxon>
        <taxon>Chenopodiaceae</taxon>
        <taxon>Betoideae</taxon>
        <taxon>Beta</taxon>
    </lineage>
</organism>
<feature type="region of interest" description="Disordered" evidence="1">
    <location>
        <begin position="24"/>
        <end position="65"/>
    </location>
</feature>
<dbReference type="AlphaFoldDB" id="A0A0J8B8G2"/>
<gene>
    <name evidence="2" type="ORF">BVRB_000700</name>
</gene>
<dbReference type="EMBL" id="KQ090397">
    <property type="protein sequence ID" value="KMS96263.1"/>
    <property type="molecule type" value="Genomic_DNA"/>
</dbReference>
<evidence type="ECO:0000313" key="2">
    <source>
        <dbReference type="EMBL" id="KMS96263.1"/>
    </source>
</evidence>
<keyword evidence="3" id="KW-1185">Reference proteome</keyword>
<feature type="compositionally biased region" description="Basic and acidic residues" evidence="1">
    <location>
        <begin position="24"/>
        <end position="39"/>
    </location>
</feature>
<evidence type="ECO:0000313" key="3">
    <source>
        <dbReference type="Proteomes" id="UP000035740"/>
    </source>
</evidence>
<sequence length="99" mass="11172">MSKQESNASDKEVVCDGEVCKHLERKSSTKSSSHPERRSSAKKIQTHFEEDQRDHLKAYSTGSPVMERGACSSPPIICRILSLFRLKKLNSRCSLQTPH</sequence>
<evidence type="ECO:0000256" key="1">
    <source>
        <dbReference type="SAM" id="MobiDB-lite"/>
    </source>
</evidence>